<comment type="subcellular location">
    <subcellularLocation>
        <location evidence="3">Cytoplasm</location>
    </subcellularLocation>
</comment>
<keyword evidence="1 3" id="KW-0963">Cytoplasm</keyword>
<gene>
    <name evidence="3" type="primary">khpA</name>
</gene>
<dbReference type="Gene3D" id="3.30.300.20">
    <property type="match status" value="1"/>
</dbReference>
<comment type="similarity">
    <text evidence="3">Belongs to the KhpA RNA-binding protein family.</text>
</comment>
<dbReference type="PANTHER" id="PTHR34654">
    <property type="entry name" value="UPF0109 PROTEIN SCO5592"/>
    <property type="match status" value="1"/>
</dbReference>
<dbReference type="InterPro" id="IPR015946">
    <property type="entry name" value="KH_dom-like_a/b"/>
</dbReference>
<dbReference type="CDD" id="cd22533">
    <property type="entry name" value="KH-II_YlqC-like"/>
    <property type="match status" value="1"/>
</dbReference>
<dbReference type="GO" id="GO:0003723">
    <property type="term" value="F:RNA binding"/>
    <property type="evidence" value="ECO:0007669"/>
    <property type="project" value="UniProtKB-UniRule"/>
</dbReference>
<evidence type="ECO:0000313" key="4">
    <source>
        <dbReference type="EMBL" id="AGQ19853.1"/>
    </source>
</evidence>
<evidence type="ECO:0000256" key="2">
    <source>
        <dbReference type="ARBA" id="ARBA00022884"/>
    </source>
</evidence>
<comment type="function">
    <text evidence="3">A probable RNA-binding protein.</text>
</comment>
<reference evidence="4" key="1">
    <citation type="journal article" date="2013" name="Sci. Rep.">
        <title>Metagenomics uncovers a new group of low GC and ultra-small marine Actinobacteria.</title>
        <authorList>
            <person name="Ghai R."/>
            <person name="Mizuno C.M."/>
            <person name="Picazo A."/>
            <person name="Camacho A."/>
            <person name="Rodriguez-Valera F."/>
        </authorList>
    </citation>
    <scope>NUCLEOTIDE SEQUENCE</scope>
</reference>
<dbReference type="InterPro" id="IPR009019">
    <property type="entry name" value="KH_sf_prok-type"/>
</dbReference>
<dbReference type="InterPro" id="IPR020627">
    <property type="entry name" value="KhpA"/>
</dbReference>
<accession>S5DQG6</accession>
<name>S5DQG6_9ACTN</name>
<evidence type="ECO:0000256" key="1">
    <source>
        <dbReference type="ARBA" id="ARBA00022490"/>
    </source>
</evidence>
<organism evidence="4">
    <name type="scientific">Candidatus Actinomarina minuta</name>
    <dbReference type="NCBI Taxonomy" id="1389454"/>
    <lineage>
        <taxon>Bacteria</taxon>
        <taxon>Bacillati</taxon>
        <taxon>Actinomycetota</taxon>
        <taxon>Actinomycetes</taxon>
        <taxon>Candidatus Actinomarinidae</taxon>
        <taxon>Candidatus Actinomarinales</taxon>
        <taxon>Candidatus Actinomarineae</taxon>
        <taxon>Candidatus Actinomarinaceae</taxon>
        <taxon>Candidatus Actinomarina</taxon>
    </lineage>
</organism>
<dbReference type="PROSITE" id="PS50084">
    <property type="entry name" value="KH_TYPE_1"/>
    <property type="match status" value="1"/>
</dbReference>
<dbReference type="SUPFAM" id="SSF54814">
    <property type="entry name" value="Prokaryotic type KH domain (KH-domain type II)"/>
    <property type="match status" value="1"/>
</dbReference>
<protein>
    <recommendedName>
        <fullName evidence="3">RNA-binding protein KhpA</fullName>
    </recommendedName>
    <alternativeName>
        <fullName evidence="3">KH-domain protein A</fullName>
    </alternativeName>
</protein>
<proteinExistence type="inferred from homology"/>
<keyword evidence="2 3" id="KW-0694">RNA-binding</keyword>
<dbReference type="GO" id="GO:0005737">
    <property type="term" value="C:cytoplasm"/>
    <property type="evidence" value="ECO:0007669"/>
    <property type="project" value="UniProtKB-SubCell"/>
</dbReference>
<dbReference type="EMBL" id="KC811144">
    <property type="protein sequence ID" value="AGQ19853.1"/>
    <property type="molecule type" value="Genomic_DNA"/>
</dbReference>
<dbReference type="HAMAP" id="MF_00088">
    <property type="entry name" value="KhpA"/>
    <property type="match status" value="1"/>
</dbReference>
<dbReference type="Pfam" id="PF13083">
    <property type="entry name" value="KH_KhpA-B"/>
    <property type="match status" value="1"/>
</dbReference>
<evidence type="ECO:0000256" key="3">
    <source>
        <dbReference type="HAMAP-Rule" id="MF_00088"/>
    </source>
</evidence>
<dbReference type="AlphaFoldDB" id="S5DQG6"/>
<sequence length="83" mass="8979">MASGTIVKNVVEYIVNQIVEDTKSVKVDVADSDDENVTIEVRTSPDDMGRVIGKRGRVARAIRTVAQAAADEEGLQSSVEFID</sequence>
<dbReference type="PANTHER" id="PTHR34654:SF1">
    <property type="entry name" value="RNA-BINDING PROTEIN KHPA"/>
    <property type="match status" value="1"/>
</dbReference>